<accession>A0ACA9SLX9</accession>
<feature type="non-terminal residue" evidence="1">
    <location>
        <position position="1"/>
    </location>
</feature>
<organism evidence="1 2">
    <name type="scientific">Racocetra persica</name>
    <dbReference type="NCBI Taxonomy" id="160502"/>
    <lineage>
        <taxon>Eukaryota</taxon>
        <taxon>Fungi</taxon>
        <taxon>Fungi incertae sedis</taxon>
        <taxon>Mucoromycota</taxon>
        <taxon>Glomeromycotina</taxon>
        <taxon>Glomeromycetes</taxon>
        <taxon>Diversisporales</taxon>
        <taxon>Gigasporaceae</taxon>
        <taxon>Racocetra</taxon>
    </lineage>
</organism>
<dbReference type="EMBL" id="CAJVQC010133439">
    <property type="protein sequence ID" value="CAG8842228.1"/>
    <property type="molecule type" value="Genomic_DNA"/>
</dbReference>
<evidence type="ECO:0000313" key="1">
    <source>
        <dbReference type="EMBL" id="CAG8842228.1"/>
    </source>
</evidence>
<protein>
    <submittedName>
        <fullName evidence="1">23118_t:CDS:1</fullName>
    </submittedName>
</protein>
<keyword evidence="2" id="KW-1185">Reference proteome</keyword>
<evidence type="ECO:0000313" key="2">
    <source>
        <dbReference type="Proteomes" id="UP000789920"/>
    </source>
</evidence>
<proteinExistence type="predicted"/>
<name>A0ACA9SLX9_9GLOM</name>
<feature type="non-terminal residue" evidence="1">
    <location>
        <position position="45"/>
    </location>
</feature>
<sequence>THNNYTLHLYVPRDKLSATSVKPFVFFGYFTKNIFVGNIGNIQAD</sequence>
<gene>
    <name evidence="1" type="ORF">RPERSI_LOCUS32225</name>
</gene>
<reference evidence="1" key="1">
    <citation type="submission" date="2021-06" db="EMBL/GenBank/DDBJ databases">
        <authorList>
            <person name="Kallberg Y."/>
            <person name="Tangrot J."/>
            <person name="Rosling A."/>
        </authorList>
    </citation>
    <scope>NUCLEOTIDE SEQUENCE</scope>
    <source>
        <strain evidence="1">MA461A</strain>
    </source>
</reference>
<comment type="caution">
    <text evidence="1">The sequence shown here is derived from an EMBL/GenBank/DDBJ whole genome shotgun (WGS) entry which is preliminary data.</text>
</comment>
<dbReference type="Proteomes" id="UP000789920">
    <property type="component" value="Unassembled WGS sequence"/>
</dbReference>